<dbReference type="InterPro" id="IPR039421">
    <property type="entry name" value="Type_1_exporter"/>
</dbReference>
<dbReference type="PANTHER" id="PTHR24221">
    <property type="entry name" value="ATP-BINDING CASSETTE SUB-FAMILY B"/>
    <property type="match status" value="1"/>
</dbReference>
<evidence type="ECO:0000256" key="2">
    <source>
        <dbReference type="ARBA" id="ARBA00022692"/>
    </source>
</evidence>
<feature type="transmembrane region" description="Helical" evidence="7">
    <location>
        <begin position="271"/>
        <end position="292"/>
    </location>
</feature>
<feature type="transmembrane region" description="Helical" evidence="7">
    <location>
        <begin position="29"/>
        <end position="51"/>
    </location>
</feature>
<dbReference type="FunFam" id="3.40.50.300:FF:001492">
    <property type="entry name" value="ABC transporter ATP-binding protein/permease"/>
    <property type="match status" value="1"/>
</dbReference>
<evidence type="ECO:0000256" key="3">
    <source>
        <dbReference type="ARBA" id="ARBA00022741"/>
    </source>
</evidence>
<feature type="transmembrane region" description="Helical" evidence="7">
    <location>
        <begin position="78"/>
        <end position="101"/>
    </location>
</feature>
<dbReference type="InterPro" id="IPR011527">
    <property type="entry name" value="ABC1_TM_dom"/>
</dbReference>
<organism evidence="10">
    <name type="scientific">hydrothermal vent metagenome</name>
    <dbReference type="NCBI Taxonomy" id="652676"/>
    <lineage>
        <taxon>unclassified sequences</taxon>
        <taxon>metagenomes</taxon>
        <taxon>ecological metagenomes</taxon>
    </lineage>
</organism>
<feature type="domain" description="ABC transporter" evidence="8">
    <location>
        <begin position="362"/>
        <end position="595"/>
    </location>
</feature>
<name>A0A3B0Y1H3_9ZZZZ</name>
<dbReference type="InterPro" id="IPR003439">
    <property type="entry name" value="ABC_transporter-like_ATP-bd"/>
</dbReference>
<dbReference type="SUPFAM" id="SSF52540">
    <property type="entry name" value="P-loop containing nucleoside triphosphate hydrolases"/>
    <property type="match status" value="1"/>
</dbReference>
<keyword evidence="4 10" id="KW-0067">ATP-binding</keyword>
<keyword evidence="2 7" id="KW-0812">Transmembrane</keyword>
<dbReference type="InterPro" id="IPR036640">
    <property type="entry name" value="ABC1_TM_sf"/>
</dbReference>
<reference evidence="10" key="1">
    <citation type="submission" date="2018-06" db="EMBL/GenBank/DDBJ databases">
        <authorList>
            <person name="Zhirakovskaya E."/>
        </authorList>
    </citation>
    <scope>NUCLEOTIDE SEQUENCE</scope>
</reference>
<dbReference type="GO" id="GO:0016020">
    <property type="term" value="C:membrane"/>
    <property type="evidence" value="ECO:0007669"/>
    <property type="project" value="UniProtKB-SubCell"/>
</dbReference>
<protein>
    <submittedName>
        <fullName evidence="10">Efflux ABC transporter, permease/ATP-binding protein</fullName>
    </submittedName>
</protein>
<keyword evidence="5 7" id="KW-1133">Transmembrane helix</keyword>
<dbReference type="Gene3D" id="3.40.50.300">
    <property type="entry name" value="P-loop containing nucleotide triphosphate hydrolases"/>
    <property type="match status" value="1"/>
</dbReference>
<dbReference type="GO" id="GO:0016887">
    <property type="term" value="F:ATP hydrolysis activity"/>
    <property type="evidence" value="ECO:0007669"/>
    <property type="project" value="InterPro"/>
</dbReference>
<dbReference type="InterPro" id="IPR027417">
    <property type="entry name" value="P-loop_NTPase"/>
</dbReference>
<dbReference type="SUPFAM" id="SSF90123">
    <property type="entry name" value="ABC transporter transmembrane region"/>
    <property type="match status" value="1"/>
</dbReference>
<dbReference type="PROSITE" id="PS50893">
    <property type="entry name" value="ABC_TRANSPORTER_2"/>
    <property type="match status" value="1"/>
</dbReference>
<dbReference type="InterPro" id="IPR003593">
    <property type="entry name" value="AAA+_ATPase"/>
</dbReference>
<dbReference type="Pfam" id="PF00664">
    <property type="entry name" value="ABC_membrane"/>
    <property type="match status" value="1"/>
</dbReference>
<accession>A0A3B0Y1H3</accession>
<sequence>MQQQNQNERISWRYILLIARKYKKTLIQANLIAVFAAVLSAPVPMLMPLLVDEVLLNKPGFLLQTMDSVYPEKWGEPAVYILSVMLITIFLRLSSMLLSVWQTFKFTQIAKNITYRIRTKLLTKMQFVSMSEYEILGSATVASHLVTDVEAIDNFIGSALSKFVVAVLSIIGVACILLWIHWQLALFILVMNPVVIYFTTVLGRKVKTLKRKENSAFEVFQLALSETLDSIHQIRAANRERHYIKRVIDRAHGLKTHSSAFSWKSDAANRLSFFIFLVGFEVFRAVSMLLVVFSDLSIGQMFAVYAYLWFMMSPVQEILSIQYSYYSANAAITRLNNLLDLRVEPQYEHKLNPFENKNTVGLCVENIHFSYIESDKILNGLSLTIKAGETVALVGASGGGKSTLVQIILGMYTPDQGQLYFDGVPVSDIGLDIVRDNVATVLQHPALFNDTIRNNLGLGKVYSDNELWNALAVAQLSDTVEKLAEKLDTLIGRNGVRLSGGQRQRLAVARLVLSQPKVVILDEATSALDTETESKLHQAMRAFLKERTTLIIAHRLSAVKQADRVYVFDGGQVIDEGVHDEMVKREGVYKQLYGTR</sequence>
<feature type="transmembrane region" description="Helical" evidence="7">
    <location>
        <begin position="163"/>
        <end position="180"/>
    </location>
</feature>
<keyword evidence="3" id="KW-0547">Nucleotide-binding</keyword>
<dbReference type="PROSITE" id="PS50929">
    <property type="entry name" value="ABC_TM1F"/>
    <property type="match status" value="1"/>
</dbReference>
<dbReference type="EMBL" id="UOFI01000115">
    <property type="protein sequence ID" value="VAW67949.1"/>
    <property type="molecule type" value="Genomic_DNA"/>
</dbReference>
<dbReference type="Gene3D" id="1.20.1560.10">
    <property type="entry name" value="ABC transporter type 1, transmembrane domain"/>
    <property type="match status" value="1"/>
</dbReference>
<dbReference type="PROSITE" id="PS00211">
    <property type="entry name" value="ABC_TRANSPORTER_1"/>
    <property type="match status" value="1"/>
</dbReference>
<comment type="subcellular location">
    <subcellularLocation>
        <location evidence="1">Membrane</location>
        <topology evidence="1">Multi-pass membrane protein</topology>
    </subcellularLocation>
</comment>
<evidence type="ECO:0000256" key="1">
    <source>
        <dbReference type="ARBA" id="ARBA00004141"/>
    </source>
</evidence>
<feature type="transmembrane region" description="Helical" evidence="7">
    <location>
        <begin position="186"/>
        <end position="203"/>
    </location>
</feature>
<evidence type="ECO:0000313" key="10">
    <source>
        <dbReference type="EMBL" id="VAW67949.1"/>
    </source>
</evidence>
<dbReference type="AlphaFoldDB" id="A0A3B0Y1H3"/>
<gene>
    <name evidence="10" type="ORF">MNBD_GAMMA09-2338</name>
</gene>
<evidence type="ECO:0000256" key="4">
    <source>
        <dbReference type="ARBA" id="ARBA00022840"/>
    </source>
</evidence>
<evidence type="ECO:0000256" key="7">
    <source>
        <dbReference type="SAM" id="Phobius"/>
    </source>
</evidence>
<evidence type="ECO:0000256" key="5">
    <source>
        <dbReference type="ARBA" id="ARBA00022989"/>
    </source>
</evidence>
<dbReference type="GO" id="GO:0034040">
    <property type="term" value="F:ATPase-coupled lipid transmembrane transporter activity"/>
    <property type="evidence" value="ECO:0007669"/>
    <property type="project" value="TreeGrafter"/>
</dbReference>
<proteinExistence type="predicted"/>
<evidence type="ECO:0000256" key="6">
    <source>
        <dbReference type="ARBA" id="ARBA00023136"/>
    </source>
</evidence>
<keyword evidence="6 7" id="KW-0472">Membrane</keyword>
<feature type="domain" description="ABC transmembrane type-1" evidence="9">
    <location>
        <begin position="31"/>
        <end position="327"/>
    </location>
</feature>
<dbReference type="CDD" id="cd07346">
    <property type="entry name" value="ABC_6TM_exporters"/>
    <property type="match status" value="1"/>
</dbReference>
<dbReference type="GO" id="GO:0140359">
    <property type="term" value="F:ABC-type transporter activity"/>
    <property type="evidence" value="ECO:0007669"/>
    <property type="project" value="InterPro"/>
</dbReference>
<dbReference type="InterPro" id="IPR017871">
    <property type="entry name" value="ABC_transporter-like_CS"/>
</dbReference>
<evidence type="ECO:0000259" key="9">
    <source>
        <dbReference type="PROSITE" id="PS50929"/>
    </source>
</evidence>
<dbReference type="Pfam" id="PF00005">
    <property type="entry name" value="ABC_tran"/>
    <property type="match status" value="1"/>
</dbReference>
<evidence type="ECO:0000259" key="8">
    <source>
        <dbReference type="PROSITE" id="PS50893"/>
    </source>
</evidence>
<dbReference type="SMART" id="SM00382">
    <property type="entry name" value="AAA"/>
    <property type="match status" value="1"/>
</dbReference>
<dbReference type="PANTHER" id="PTHR24221:SF233">
    <property type="entry name" value="ATP-BINDING_PERMEASE FUSION ABC TRANSPORTER-RELATED"/>
    <property type="match status" value="1"/>
</dbReference>
<dbReference type="GO" id="GO:0005524">
    <property type="term" value="F:ATP binding"/>
    <property type="evidence" value="ECO:0007669"/>
    <property type="project" value="UniProtKB-KW"/>
</dbReference>